<evidence type="ECO:0000256" key="2">
    <source>
        <dbReference type="SAM" id="Phobius"/>
    </source>
</evidence>
<keyword evidence="2" id="KW-0472">Membrane</keyword>
<evidence type="ECO:0000259" key="3">
    <source>
        <dbReference type="PROSITE" id="PS50213"/>
    </source>
</evidence>
<dbReference type="PROSITE" id="PS50213">
    <property type="entry name" value="FAS1"/>
    <property type="match status" value="2"/>
</dbReference>
<evidence type="ECO:0000256" key="1">
    <source>
        <dbReference type="SAM" id="MobiDB-lite"/>
    </source>
</evidence>
<dbReference type="Proteomes" id="UP001140513">
    <property type="component" value="Unassembled WGS sequence"/>
</dbReference>
<dbReference type="GeneID" id="80903565"/>
<dbReference type="Gene3D" id="2.30.180.10">
    <property type="entry name" value="FAS1 domain"/>
    <property type="match status" value="2"/>
</dbReference>
<dbReference type="AlphaFoldDB" id="A0A9W9CFG4"/>
<dbReference type="RefSeq" id="XP_056075683.1">
    <property type="nucleotide sequence ID" value="XM_056208861.1"/>
</dbReference>
<dbReference type="PANTHER" id="PTHR10900">
    <property type="entry name" value="PERIOSTIN-RELATED"/>
    <property type="match status" value="1"/>
</dbReference>
<feature type="transmembrane region" description="Helical" evidence="2">
    <location>
        <begin position="382"/>
        <end position="401"/>
    </location>
</feature>
<dbReference type="GO" id="GO:0016236">
    <property type="term" value="P:macroautophagy"/>
    <property type="evidence" value="ECO:0007669"/>
    <property type="project" value="TreeGrafter"/>
</dbReference>
<dbReference type="GO" id="GO:0000329">
    <property type="term" value="C:fungal-type vacuole membrane"/>
    <property type="evidence" value="ECO:0007669"/>
    <property type="project" value="TreeGrafter"/>
</dbReference>
<dbReference type="InterPro" id="IPR050904">
    <property type="entry name" value="Adhesion/Biosynth-related"/>
</dbReference>
<sequence length="402" mass="41534">MVGSCLAQGDLAGLLASQDDLSTLLELVGLVPGLADKLAAASNITIVAPTNEAFAAVPRNVPEGEAIEQKNDTIAIGALLANHVFKGVYPSAVITDIPTFAQTLLNSSYIIPRQPFSNFTGGQYNGLVKNGDDDIKLGEGITIHKIDTVLSFGAPLQLFTYRAGFLAMNVALEAADLGIDIGLTGADNPGLNISDYTIFVPTNEAFESIGSVLESADKKTLQEVLKYHIIPNNVIFSPSLGNVTVPSLQGDNLTFTVLPDGSAWVNNARITFPNSILFNGIAHVIDSVLSPGEFDRASLTPKANASERVAFPSASSVPISELPFSSIAFQGDQETYSTTPALLQTWIAVATPTASASATGNASGQGTPAPTGQQQFPGAASGLVPVAALALSVAVGAAAVLL</sequence>
<evidence type="ECO:0000313" key="4">
    <source>
        <dbReference type="EMBL" id="KAJ4359481.1"/>
    </source>
</evidence>
<dbReference type="OrthoDB" id="286301at2759"/>
<reference evidence="4" key="1">
    <citation type="submission" date="2022-10" db="EMBL/GenBank/DDBJ databases">
        <title>Tapping the CABI collections for fungal endophytes: first genome assemblies for Collariella, Neodidymelliopsis, Ascochyta clinopodiicola, Didymella pomorum, Didymosphaeria variabile, Neocosmospora piperis and Neocucurbitaria cava.</title>
        <authorList>
            <person name="Hill R."/>
        </authorList>
    </citation>
    <scope>NUCLEOTIDE SEQUENCE</scope>
    <source>
        <strain evidence="4">IMI 356815</strain>
    </source>
</reference>
<dbReference type="PANTHER" id="PTHR10900:SF77">
    <property type="entry name" value="FI19380P1"/>
    <property type="match status" value="1"/>
</dbReference>
<organism evidence="4 5">
    <name type="scientific">Didymosphaeria variabile</name>
    <dbReference type="NCBI Taxonomy" id="1932322"/>
    <lineage>
        <taxon>Eukaryota</taxon>
        <taxon>Fungi</taxon>
        <taxon>Dikarya</taxon>
        <taxon>Ascomycota</taxon>
        <taxon>Pezizomycotina</taxon>
        <taxon>Dothideomycetes</taxon>
        <taxon>Pleosporomycetidae</taxon>
        <taxon>Pleosporales</taxon>
        <taxon>Massarineae</taxon>
        <taxon>Didymosphaeriaceae</taxon>
        <taxon>Didymosphaeria</taxon>
    </lineage>
</organism>
<keyword evidence="2" id="KW-0812">Transmembrane</keyword>
<feature type="domain" description="FAS1" evidence="3">
    <location>
        <begin position="8"/>
        <end position="150"/>
    </location>
</feature>
<evidence type="ECO:0000313" key="5">
    <source>
        <dbReference type="Proteomes" id="UP001140513"/>
    </source>
</evidence>
<dbReference type="SUPFAM" id="SSF82153">
    <property type="entry name" value="FAS1 domain"/>
    <property type="match status" value="2"/>
</dbReference>
<gene>
    <name evidence="4" type="ORF">N0V89_000035</name>
</gene>
<feature type="region of interest" description="Disordered" evidence="1">
    <location>
        <begin position="357"/>
        <end position="376"/>
    </location>
</feature>
<comment type="caution">
    <text evidence="4">The sequence shown here is derived from an EMBL/GenBank/DDBJ whole genome shotgun (WGS) entry which is preliminary data.</text>
</comment>
<dbReference type="Pfam" id="PF02469">
    <property type="entry name" value="Fasciclin"/>
    <property type="match status" value="2"/>
</dbReference>
<feature type="domain" description="FAS1" evidence="3">
    <location>
        <begin position="152"/>
        <end position="289"/>
    </location>
</feature>
<proteinExistence type="predicted"/>
<keyword evidence="5" id="KW-1185">Reference proteome</keyword>
<dbReference type="InterPro" id="IPR000782">
    <property type="entry name" value="FAS1_domain"/>
</dbReference>
<name>A0A9W9CFG4_9PLEO</name>
<keyword evidence="2" id="KW-1133">Transmembrane helix</keyword>
<dbReference type="EMBL" id="JAPEUX010000001">
    <property type="protein sequence ID" value="KAJ4359481.1"/>
    <property type="molecule type" value="Genomic_DNA"/>
</dbReference>
<dbReference type="InterPro" id="IPR036378">
    <property type="entry name" value="FAS1_dom_sf"/>
</dbReference>
<dbReference type="SMART" id="SM00554">
    <property type="entry name" value="FAS1"/>
    <property type="match status" value="2"/>
</dbReference>
<protein>
    <recommendedName>
        <fullName evidence="3">FAS1 domain-containing protein</fullName>
    </recommendedName>
</protein>
<accession>A0A9W9CFG4</accession>